<dbReference type="InterPro" id="IPR015919">
    <property type="entry name" value="Cadherin-like_sf"/>
</dbReference>
<dbReference type="SMART" id="SM00112">
    <property type="entry name" value="CA"/>
    <property type="match status" value="1"/>
</dbReference>
<protein>
    <recommendedName>
        <fullName evidence="13">Cadherin domain-containing protein</fullName>
    </recommendedName>
</protein>
<dbReference type="GO" id="GO:0005509">
    <property type="term" value="F:calcium ion binding"/>
    <property type="evidence" value="ECO:0007669"/>
    <property type="project" value="UniProtKB-UniRule"/>
</dbReference>
<evidence type="ECO:0000256" key="3">
    <source>
        <dbReference type="ARBA" id="ARBA00022692"/>
    </source>
</evidence>
<evidence type="ECO:0000313" key="15">
    <source>
        <dbReference type="Proteomes" id="UP001152747"/>
    </source>
</evidence>
<keyword evidence="5" id="KW-0677">Repeat</keyword>
<evidence type="ECO:0000256" key="4">
    <source>
        <dbReference type="ARBA" id="ARBA00022729"/>
    </source>
</evidence>
<evidence type="ECO:0000256" key="9">
    <source>
        <dbReference type="ARBA" id="ARBA00023136"/>
    </source>
</evidence>
<keyword evidence="11" id="KW-0325">Glycoprotein</keyword>
<keyword evidence="8" id="KW-1133">Transmembrane helix</keyword>
<dbReference type="AlphaFoldDB" id="A0A9P1IHC6"/>
<evidence type="ECO:0000313" key="14">
    <source>
        <dbReference type="EMBL" id="CAI5444888.1"/>
    </source>
</evidence>
<comment type="caution">
    <text evidence="14">The sequence shown here is derived from an EMBL/GenBank/DDBJ whole genome shotgun (WGS) entry which is preliminary data.</text>
</comment>
<evidence type="ECO:0000256" key="7">
    <source>
        <dbReference type="ARBA" id="ARBA00022889"/>
    </source>
</evidence>
<evidence type="ECO:0000256" key="8">
    <source>
        <dbReference type="ARBA" id="ARBA00022989"/>
    </source>
</evidence>
<dbReference type="Pfam" id="PF00028">
    <property type="entry name" value="Cadherin"/>
    <property type="match status" value="1"/>
</dbReference>
<keyword evidence="15" id="KW-1185">Reference proteome</keyword>
<evidence type="ECO:0000256" key="11">
    <source>
        <dbReference type="ARBA" id="ARBA00023180"/>
    </source>
</evidence>
<dbReference type="CDD" id="cd11304">
    <property type="entry name" value="Cadherin_repeat"/>
    <property type="match status" value="1"/>
</dbReference>
<name>A0A9P1IHC6_9PELO</name>
<feature type="domain" description="Cadherin" evidence="13">
    <location>
        <begin position="212"/>
        <end position="308"/>
    </location>
</feature>
<dbReference type="Gene3D" id="2.60.40.60">
    <property type="entry name" value="Cadherins"/>
    <property type="match status" value="1"/>
</dbReference>
<keyword evidence="10" id="KW-1015">Disulfide bond</keyword>
<sequence length="309" mass="35631">MQSSINIWRIVKGRIDHVRSKNPPEFEELKNIGIQLQLFISNLKQELFEEEDVYKFAKINGDRFLKRVNRQKRELLAESIREILMLSHYEWKLYSSKTANAALQIEINEAKSKYSIRKLLEMFVGGEQRNRGNVVANMMLNEEELRAAFNRNFKSAKFDNVFVKTMCLADKANLASTLFKQCYQNSSREPHWRPNSAPCDGVFVKKSNYGLLQQSFLRVVAELRKQNNVVIVKVEASDLDDIGNDSAPPLQYRIERGDPQSFFRIDLTSGYLTTSGSRKLDREKQAEHELWVSICDGGEPQLCSQVAVL</sequence>
<proteinExistence type="predicted"/>
<dbReference type="GO" id="GO:0016020">
    <property type="term" value="C:membrane"/>
    <property type="evidence" value="ECO:0007669"/>
    <property type="project" value="UniProtKB-SubCell"/>
</dbReference>
<keyword evidence="6 12" id="KW-0106">Calcium</keyword>
<evidence type="ECO:0000259" key="13">
    <source>
        <dbReference type="PROSITE" id="PS50268"/>
    </source>
</evidence>
<comment type="subcellular location">
    <subcellularLocation>
        <location evidence="1">Membrane</location>
        <topology evidence="1">Single-pass membrane protein</topology>
    </subcellularLocation>
</comment>
<dbReference type="GO" id="GO:0007156">
    <property type="term" value="P:homophilic cell adhesion via plasma membrane adhesion molecules"/>
    <property type="evidence" value="ECO:0007669"/>
    <property type="project" value="InterPro"/>
</dbReference>
<dbReference type="Proteomes" id="UP001152747">
    <property type="component" value="Unassembled WGS sequence"/>
</dbReference>
<dbReference type="InterPro" id="IPR002126">
    <property type="entry name" value="Cadherin-like_dom"/>
</dbReference>
<keyword evidence="2" id="KW-0245">EGF-like domain</keyword>
<dbReference type="EMBL" id="CANHGI010000003">
    <property type="protein sequence ID" value="CAI5444888.1"/>
    <property type="molecule type" value="Genomic_DNA"/>
</dbReference>
<reference evidence="14" key="1">
    <citation type="submission" date="2022-11" db="EMBL/GenBank/DDBJ databases">
        <authorList>
            <person name="Kikuchi T."/>
        </authorList>
    </citation>
    <scope>NUCLEOTIDE SEQUENCE</scope>
    <source>
        <strain evidence="14">PS1010</strain>
    </source>
</reference>
<evidence type="ECO:0000256" key="6">
    <source>
        <dbReference type="ARBA" id="ARBA00022837"/>
    </source>
</evidence>
<organism evidence="14 15">
    <name type="scientific">Caenorhabditis angaria</name>
    <dbReference type="NCBI Taxonomy" id="860376"/>
    <lineage>
        <taxon>Eukaryota</taxon>
        <taxon>Metazoa</taxon>
        <taxon>Ecdysozoa</taxon>
        <taxon>Nematoda</taxon>
        <taxon>Chromadorea</taxon>
        <taxon>Rhabditida</taxon>
        <taxon>Rhabditina</taxon>
        <taxon>Rhabditomorpha</taxon>
        <taxon>Rhabditoidea</taxon>
        <taxon>Rhabditidae</taxon>
        <taxon>Peloderinae</taxon>
        <taxon>Caenorhabditis</taxon>
    </lineage>
</organism>
<evidence type="ECO:0000256" key="2">
    <source>
        <dbReference type="ARBA" id="ARBA00022536"/>
    </source>
</evidence>
<dbReference type="OrthoDB" id="5855789at2759"/>
<dbReference type="FunFam" id="2.60.40.60:FF:000037">
    <property type="entry name" value="FAT atypical cadherin 1"/>
    <property type="match status" value="1"/>
</dbReference>
<keyword evidence="4" id="KW-0732">Signal</keyword>
<keyword evidence="9" id="KW-0472">Membrane</keyword>
<evidence type="ECO:0000256" key="10">
    <source>
        <dbReference type="ARBA" id="ARBA00023157"/>
    </source>
</evidence>
<evidence type="ECO:0000256" key="5">
    <source>
        <dbReference type="ARBA" id="ARBA00022737"/>
    </source>
</evidence>
<dbReference type="SUPFAM" id="SSF49313">
    <property type="entry name" value="Cadherin-like"/>
    <property type="match status" value="1"/>
</dbReference>
<keyword evidence="7" id="KW-0130">Cell adhesion</keyword>
<gene>
    <name evidence="14" type="ORF">CAMP_LOCUS7525</name>
</gene>
<evidence type="ECO:0000256" key="12">
    <source>
        <dbReference type="PROSITE-ProRule" id="PRU00043"/>
    </source>
</evidence>
<evidence type="ECO:0000256" key="1">
    <source>
        <dbReference type="ARBA" id="ARBA00004167"/>
    </source>
</evidence>
<dbReference type="PROSITE" id="PS50268">
    <property type="entry name" value="CADHERIN_2"/>
    <property type="match status" value="1"/>
</dbReference>
<accession>A0A9P1IHC6</accession>
<keyword evidence="3" id="KW-0812">Transmembrane</keyword>